<reference evidence="2" key="2">
    <citation type="submission" date="2023-06" db="EMBL/GenBank/DDBJ databases">
        <authorList>
            <person name="Swenson N.G."/>
            <person name="Wegrzyn J.L."/>
            <person name="Mcevoy S.L."/>
        </authorList>
    </citation>
    <scope>NUCLEOTIDE SEQUENCE</scope>
    <source>
        <strain evidence="2">NS2018</strain>
        <tissue evidence="2">Leaf</tissue>
    </source>
</reference>
<accession>A0AA39W888</accession>
<organism evidence="2 3">
    <name type="scientific">Acer saccharum</name>
    <name type="common">Sugar maple</name>
    <dbReference type="NCBI Taxonomy" id="4024"/>
    <lineage>
        <taxon>Eukaryota</taxon>
        <taxon>Viridiplantae</taxon>
        <taxon>Streptophyta</taxon>
        <taxon>Embryophyta</taxon>
        <taxon>Tracheophyta</taxon>
        <taxon>Spermatophyta</taxon>
        <taxon>Magnoliopsida</taxon>
        <taxon>eudicotyledons</taxon>
        <taxon>Gunneridae</taxon>
        <taxon>Pentapetalae</taxon>
        <taxon>rosids</taxon>
        <taxon>malvids</taxon>
        <taxon>Sapindales</taxon>
        <taxon>Sapindaceae</taxon>
        <taxon>Hippocastanoideae</taxon>
        <taxon>Acereae</taxon>
        <taxon>Acer</taxon>
    </lineage>
</organism>
<gene>
    <name evidence="2" type="ORF">LWI29_001649</name>
</gene>
<feature type="compositionally biased region" description="Polar residues" evidence="1">
    <location>
        <begin position="13"/>
        <end position="22"/>
    </location>
</feature>
<dbReference type="EMBL" id="JAUESC010000001">
    <property type="protein sequence ID" value="KAK0606625.1"/>
    <property type="molecule type" value="Genomic_DNA"/>
</dbReference>
<dbReference type="AlphaFoldDB" id="A0AA39W888"/>
<evidence type="ECO:0000256" key="1">
    <source>
        <dbReference type="SAM" id="MobiDB-lite"/>
    </source>
</evidence>
<evidence type="ECO:0000313" key="3">
    <source>
        <dbReference type="Proteomes" id="UP001168877"/>
    </source>
</evidence>
<evidence type="ECO:0000313" key="2">
    <source>
        <dbReference type="EMBL" id="KAK0606625.1"/>
    </source>
</evidence>
<proteinExistence type="predicted"/>
<protein>
    <submittedName>
        <fullName evidence="2">Uncharacterized protein</fullName>
    </submittedName>
</protein>
<reference evidence="2" key="1">
    <citation type="journal article" date="2022" name="Plant J.">
        <title>Strategies of tolerance reflected in two North American maple genomes.</title>
        <authorList>
            <person name="McEvoy S.L."/>
            <person name="Sezen U.U."/>
            <person name="Trouern-Trend A."/>
            <person name="McMahon S.M."/>
            <person name="Schaberg P.G."/>
            <person name="Yang J."/>
            <person name="Wegrzyn J.L."/>
            <person name="Swenson N.G."/>
        </authorList>
    </citation>
    <scope>NUCLEOTIDE SEQUENCE</scope>
    <source>
        <strain evidence="2">NS2018</strain>
    </source>
</reference>
<keyword evidence="3" id="KW-1185">Reference proteome</keyword>
<name>A0AA39W888_ACESA</name>
<comment type="caution">
    <text evidence="2">The sequence shown here is derived from an EMBL/GenBank/DDBJ whole genome shotgun (WGS) entry which is preliminary data.</text>
</comment>
<feature type="region of interest" description="Disordered" evidence="1">
    <location>
        <begin position="1"/>
        <end position="22"/>
    </location>
</feature>
<sequence length="118" mass="11439">MATAMDGEGSMDSDGSTCSTGSLAACSTSALAVSSTGSLAVCSTGSLAASSTGSSSCYCTFSSGGGTFSPLNPSFQASKSTGNSISFGTSISSNSIIGLSRRSNSSKQHINCSSIVST</sequence>
<dbReference type="Proteomes" id="UP001168877">
    <property type="component" value="Unassembled WGS sequence"/>
</dbReference>